<comment type="caution">
    <text evidence="2">The sequence shown here is derived from an EMBL/GenBank/DDBJ whole genome shotgun (WGS) entry which is preliminary data.</text>
</comment>
<dbReference type="RefSeq" id="WP_006953687.1">
    <property type="nucleotide sequence ID" value="NZ_JH594523.1"/>
</dbReference>
<feature type="signal peptide" evidence="1">
    <location>
        <begin position="1"/>
        <end position="25"/>
    </location>
</feature>
<evidence type="ECO:0000256" key="1">
    <source>
        <dbReference type="SAM" id="SignalP"/>
    </source>
</evidence>
<organism evidence="2 3">
    <name type="scientific">Prevotella micans F0438</name>
    <dbReference type="NCBI Taxonomy" id="883158"/>
    <lineage>
        <taxon>Bacteria</taxon>
        <taxon>Pseudomonadati</taxon>
        <taxon>Bacteroidota</taxon>
        <taxon>Bacteroidia</taxon>
        <taxon>Bacteroidales</taxon>
        <taxon>Prevotellaceae</taxon>
        <taxon>Prevotella</taxon>
    </lineage>
</organism>
<proteinExistence type="predicted"/>
<dbReference type="STRING" id="883158.HMPREF9140_02000"/>
<accession>H1Q512</accession>
<reference evidence="2 3" key="1">
    <citation type="submission" date="2011-12" db="EMBL/GenBank/DDBJ databases">
        <title>The Genome Sequence of Prevotella micans F0438.</title>
        <authorList>
            <consortium name="The Broad Institute Genome Sequencing Platform"/>
            <person name="Earl A."/>
            <person name="Ward D."/>
            <person name="Feldgarden M."/>
            <person name="Gevers D."/>
            <person name="Izard J."/>
            <person name="Baranova O.V."/>
            <person name="Blanton J.M."/>
            <person name="Wade W.G."/>
            <person name="Dewhirst F.E."/>
            <person name="Young S.K."/>
            <person name="Zeng Q."/>
            <person name="Gargeya S."/>
            <person name="Fitzgerald M."/>
            <person name="Haas B."/>
            <person name="Abouelleil A."/>
            <person name="Alvarado L."/>
            <person name="Arachchi H.M."/>
            <person name="Berlin A."/>
            <person name="Chapman S.B."/>
            <person name="Gearin G."/>
            <person name="Goldberg J."/>
            <person name="Griggs A."/>
            <person name="Gujja S."/>
            <person name="Hansen M."/>
            <person name="Heiman D."/>
            <person name="Howarth C."/>
            <person name="Larimer J."/>
            <person name="Lui A."/>
            <person name="MacDonald P.J.P."/>
            <person name="McCowen C."/>
            <person name="Montmayeur A."/>
            <person name="Murphy C."/>
            <person name="Neiman D."/>
            <person name="Pearson M."/>
            <person name="Priest M."/>
            <person name="Roberts A."/>
            <person name="Saif S."/>
            <person name="Shea T."/>
            <person name="Sisk P."/>
            <person name="Stolte C."/>
            <person name="Sykes S."/>
            <person name="Wortman J."/>
            <person name="Nusbaum C."/>
            <person name="Birren B."/>
        </authorList>
    </citation>
    <scope>NUCLEOTIDE SEQUENCE [LARGE SCALE GENOMIC DNA]</scope>
    <source>
        <strain evidence="2 3">F0438</strain>
    </source>
</reference>
<feature type="chain" id="PRO_5003552700" description="Secretion system C-terminal sorting domain-containing protein" evidence="1">
    <location>
        <begin position="26"/>
        <end position="157"/>
    </location>
</feature>
<protein>
    <recommendedName>
        <fullName evidence="4">Secretion system C-terminal sorting domain-containing protein</fullName>
    </recommendedName>
</protein>
<evidence type="ECO:0008006" key="4">
    <source>
        <dbReference type="Google" id="ProtNLM"/>
    </source>
</evidence>
<dbReference type="PATRIC" id="fig|883158.3.peg.2003"/>
<gene>
    <name evidence="2" type="ORF">HMPREF9140_02000</name>
</gene>
<name>H1Q512_9BACT</name>
<dbReference type="EMBL" id="AGWK01000059">
    <property type="protein sequence ID" value="EHO65990.1"/>
    <property type="molecule type" value="Genomic_DNA"/>
</dbReference>
<evidence type="ECO:0000313" key="3">
    <source>
        <dbReference type="Proteomes" id="UP000016023"/>
    </source>
</evidence>
<sequence>MRKRTFLRAFATVVLLATANLVAFAADYVKVSDSDGKATFFALSEKPVVTFNSTSLVLTTTSQVVEYPLVSYRSFEFVNESAGVESTNVETAKFSFGNTLKGEGLNPGSKLAVFSIDGKLLASTVVANNGTAEIEISSFAGVLIVKSSSKTFKFIKK</sequence>
<keyword evidence="1" id="KW-0732">Signal</keyword>
<dbReference type="HOGENOM" id="CLU_1650585_0_0_10"/>
<keyword evidence="3" id="KW-1185">Reference proteome</keyword>
<dbReference type="Proteomes" id="UP000016023">
    <property type="component" value="Unassembled WGS sequence"/>
</dbReference>
<dbReference type="AlphaFoldDB" id="H1Q512"/>
<dbReference type="eggNOG" id="ENOG50341II">
    <property type="taxonomic scope" value="Bacteria"/>
</dbReference>
<evidence type="ECO:0000313" key="2">
    <source>
        <dbReference type="EMBL" id="EHO65990.1"/>
    </source>
</evidence>